<evidence type="ECO:0000256" key="2">
    <source>
        <dbReference type="SAM" id="Phobius"/>
    </source>
</evidence>
<dbReference type="Gene3D" id="3.90.190.10">
    <property type="entry name" value="Protein tyrosine phosphatase superfamily"/>
    <property type="match status" value="1"/>
</dbReference>
<dbReference type="InterPro" id="IPR000242">
    <property type="entry name" value="PTP_cat"/>
</dbReference>
<proteinExistence type="predicted"/>
<sequence length="1488" mass="173769">METEENKLMDSLIKDYEKVDIEGSSEDEDDRVRKKKPRISRFWGFVAICVIIGCVWGFGGSERRVKREALPTPSLLNETRIIDRLFKAIALQNSMFGYESPATVDTIIAEIIGRKELVPLDHILEVESILSGIRDTTFEPIPELSESLKPLIDWEPEDVSIPESIRESMRIQNEAMEALDFLTSDELKKIVKMKEEADKSEPSAEGKKIFEEGKEAAEKLLKALEFKDRETWCNGKIDEVLEIQTVLEARADYLALQEDSISNASQNLEASKETLLPLYDSIALERLQLSLDSLESMIPSNLVSELALLPEDLKNQWLMDVLNEGRSLEALEANLKYILHLSTHLAFIYQQTDLAGFQAIKQLLKEVIGMQIDSNPFPKLRDYVNSLKGLQRFKSESEMIYSQMSDAVGVVLSNKYLYCGYQQLSLDHASLVSIREGVKAIQEALNSGTLYGKSSSFQNVSAVVEYWTIRSNQIRDKFETFLVINDLKIKQAMRDLENLLKTSRTTVKSSSQGIQKEWKNLESIMTFFSSPRSVGNIESFSQLGKDLWALASSIQEAIKKPPERLGSFRELSEQVGYSRKILEGLYYFSTSDKIQKISAGSEPLNIMEAKVNPELAGSPAISMKELGEFYRLMDNASILLIPKLSRDLADPRTLEALDGLQYATLRKSDETVERMERADLVFAKFFGTLRPPFNWNLLTVIFALLTLGYLIPAGWFYRYKLYMDDYWPKPPPEEPGPSLIPLRPLNFNDEPFRQATGADERPQMEEESPPDYGHPIIPKSVEKIETDAEGNVFIWDEPPRSYYNKLPPEEESNLIWVPLADRKPRNLSYGSDDLRSLDTVSLSTQSDASDLMASTQSDYTLPGRSDSEYEFKGDVQEYAEFPEEAEFRGEEFWNEIRYAWALVNRMPLLGYRNQEQLYQKQIDATNVLEKVQEKCEADAGEVQKEEDLKAREEWEKWLEKDMAEVLRRRINQEEICRVQMLKQGLEERLIEEEKAQRSALENATKYVTESYVTDADEEITITKIAFESVLKIDNFIQSTHHDHWDHLFRCQSDRYTHDWARVRITRDDPDDLDFYDACYVYPWQELFFKVQGHFMNRLISSASPMFKSTVGVLWHWLFEHDVRFLIMLNQYVERGVQTSVQWYPEKVGEKMRVRRSKMREYVIECVEAKTKFDNSGVQRVFTVTRYVHGLESGSHRLKVLHMWDWLQDGQPDNWQYYARICDRMNRESLKNPVVVMSKHGCGRSMTLILSLIAAIMVRLDDDVSIHAMVHGARASKRLSVTSVYQVYFWRQVHYELLFRWFRPLRKYRVNMDERFSAWQDMTSKFKDELHDFECWFWWDAYENEMSRHKRMRFMTEYLRNMAECRDYELREERKLHIIHDAVPKGAPPKAYFNLEPVRRKPRREGDKPRTKKNHKILEFEDFSRRNQAYIEHVIEPLLPAEREFDGFYDWVKSSEEEKRLVNGSAVPKKWSWWYTNYEQKGNHRRRFF</sequence>
<dbReference type="SMART" id="SM00404">
    <property type="entry name" value="PTPc_motif"/>
    <property type="match status" value="1"/>
</dbReference>
<evidence type="ECO:0000313" key="5">
    <source>
        <dbReference type="WBParaSite" id="Csp11.Scaffold630.g18599.t1"/>
    </source>
</evidence>
<accession>A0A1I7URF3</accession>
<dbReference type="Pfam" id="PF00102">
    <property type="entry name" value="Y_phosphatase"/>
    <property type="match status" value="1"/>
</dbReference>
<evidence type="ECO:0000256" key="1">
    <source>
        <dbReference type="SAM" id="MobiDB-lite"/>
    </source>
</evidence>
<dbReference type="SUPFAM" id="SSF52799">
    <property type="entry name" value="(Phosphotyrosine protein) phosphatases II"/>
    <property type="match status" value="1"/>
</dbReference>
<dbReference type="PANTHER" id="PTHR22956">
    <property type="entry name" value="ANKYRIN REPEAT-CONTAINING PROTEIN F37A4.4-RELATED-RELATED"/>
    <property type="match status" value="1"/>
</dbReference>
<protein>
    <submittedName>
        <fullName evidence="5">Tyrosine-protein phosphatase domain-containing protein</fullName>
    </submittedName>
</protein>
<dbReference type="SMART" id="SM00194">
    <property type="entry name" value="PTPc"/>
    <property type="match status" value="1"/>
</dbReference>
<keyword evidence="2" id="KW-1133">Transmembrane helix</keyword>
<keyword evidence="2" id="KW-0812">Transmembrane</keyword>
<keyword evidence="4" id="KW-1185">Reference proteome</keyword>
<reference evidence="5" key="1">
    <citation type="submission" date="2016-11" db="UniProtKB">
        <authorList>
            <consortium name="WormBaseParasite"/>
        </authorList>
    </citation>
    <scope>IDENTIFICATION</scope>
</reference>
<feature type="transmembrane region" description="Helical" evidence="2">
    <location>
        <begin position="42"/>
        <end position="59"/>
    </location>
</feature>
<dbReference type="PROSITE" id="PS50055">
    <property type="entry name" value="TYR_PHOSPHATASE_PTP"/>
    <property type="match status" value="1"/>
</dbReference>
<dbReference type="PANTHER" id="PTHR22956:SF26">
    <property type="entry name" value="TYROSINE-PROTEIN PHOSPHATASE DOMAIN-CONTAINING PROTEIN"/>
    <property type="match status" value="1"/>
</dbReference>
<dbReference type="eggNOG" id="KOG4740">
    <property type="taxonomic scope" value="Eukaryota"/>
</dbReference>
<evidence type="ECO:0000259" key="3">
    <source>
        <dbReference type="PROSITE" id="PS50055"/>
    </source>
</evidence>
<feature type="domain" description="Tyrosine-protein phosphatase" evidence="3">
    <location>
        <begin position="1055"/>
        <end position="1296"/>
    </location>
</feature>
<keyword evidence="2" id="KW-0472">Membrane</keyword>
<dbReference type="InterPro" id="IPR003595">
    <property type="entry name" value="Tyr_Pase_cat"/>
</dbReference>
<dbReference type="GO" id="GO:0004725">
    <property type="term" value="F:protein tyrosine phosphatase activity"/>
    <property type="evidence" value="ECO:0007669"/>
    <property type="project" value="InterPro"/>
</dbReference>
<organism evidence="4 5">
    <name type="scientific">Caenorhabditis tropicalis</name>
    <dbReference type="NCBI Taxonomy" id="1561998"/>
    <lineage>
        <taxon>Eukaryota</taxon>
        <taxon>Metazoa</taxon>
        <taxon>Ecdysozoa</taxon>
        <taxon>Nematoda</taxon>
        <taxon>Chromadorea</taxon>
        <taxon>Rhabditida</taxon>
        <taxon>Rhabditina</taxon>
        <taxon>Rhabditomorpha</taxon>
        <taxon>Rhabditoidea</taxon>
        <taxon>Rhabditidae</taxon>
        <taxon>Peloderinae</taxon>
        <taxon>Caenorhabditis</taxon>
    </lineage>
</organism>
<name>A0A1I7URF3_9PELO</name>
<evidence type="ECO:0000313" key="4">
    <source>
        <dbReference type="Proteomes" id="UP000095282"/>
    </source>
</evidence>
<dbReference type="InterPro" id="IPR053345">
    <property type="entry name" value="Ankyrin_repeat-containing"/>
</dbReference>
<dbReference type="Proteomes" id="UP000095282">
    <property type="component" value="Unplaced"/>
</dbReference>
<feature type="region of interest" description="Disordered" evidence="1">
    <location>
        <begin position="751"/>
        <end position="776"/>
    </location>
</feature>
<dbReference type="CDD" id="cd00047">
    <property type="entry name" value="PTPc"/>
    <property type="match status" value="1"/>
</dbReference>
<dbReference type="InterPro" id="IPR029021">
    <property type="entry name" value="Prot-tyrosine_phosphatase-like"/>
</dbReference>
<dbReference type="STRING" id="1561998.A0A1I7URF3"/>
<dbReference type="WBParaSite" id="Csp11.Scaffold630.g18599.t1">
    <property type="protein sequence ID" value="Csp11.Scaffold630.g18599.t1"/>
    <property type="gene ID" value="Csp11.Scaffold630.g18599"/>
</dbReference>